<dbReference type="STRING" id="3075.A0A087SM41"/>
<dbReference type="GO" id="GO:0005789">
    <property type="term" value="C:endoplasmic reticulum membrane"/>
    <property type="evidence" value="ECO:0007669"/>
    <property type="project" value="UniProtKB-SubCell"/>
</dbReference>
<evidence type="ECO:0000313" key="10">
    <source>
        <dbReference type="Proteomes" id="UP000028924"/>
    </source>
</evidence>
<gene>
    <name evidence="9" type="ORF">APUTEX25_005733</name>
    <name evidence="8" type="ORF">F751_0727</name>
</gene>
<dbReference type="InterPro" id="IPR003388">
    <property type="entry name" value="Reticulon"/>
</dbReference>
<accession>A0A087SM41</accession>
<name>A0A087SM41_AUXPR</name>
<keyword evidence="4 6" id="KW-1133">Transmembrane helix</keyword>
<dbReference type="Proteomes" id="UP000028924">
    <property type="component" value="Unassembled WGS sequence"/>
</dbReference>
<dbReference type="OrthoDB" id="567788at2759"/>
<keyword evidence="2 6" id="KW-0812">Transmembrane</keyword>
<dbReference type="GeneID" id="23612118"/>
<evidence type="ECO:0000259" key="7">
    <source>
        <dbReference type="PROSITE" id="PS50845"/>
    </source>
</evidence>
<evidence type="ECO:0000313" key="11">
    <source>
        <dbReference type="Proteomes" id="UP000279271"/>
    </source>
</evidence>
<dbReference type="KEGG" id="apro:F751_0727"/>
<sequence length="370" mass="38926">MDWDSTPTEAADSESLRREILKHRQVGIKALAWTPLPGGNGVKTWSAPEHHVISLMFLPSRSSITEASQSFRIPAYNASRETPAQGTRTLRFLGVDPDAEGTPGEQYDFSQLTLSDLLLYTYPWLSGAALALGLAVLAAGHYALSGPHTLRLLPTLAHAALALLGVNFVRGLLTRDSHASLAGSGLATRAADAAATAVHLSAAAHDRLLTARDPALALRSALALWGLTRVGQVLGAWSALTVGFVAAFTLPALAAAHAERLSAAWRALGAAAETRSNALGLTRRHKALALVAALTALWLVSGWATRGAALLAGGLAARCHLRPAELDAIAAHAEPYTQSVRKKARRISRAAAGFATSRLGMPSATKPRRQ</sequence>
<dbReference type="EMBL" id="KL662135">
    <property type="protein sequence ID" value="KFM26795.1"/>
    <property type="molecule type" value="Genomic_DNA"/>
</dbReference>
<keyword evidence="3 6" id="KW-0256">Endoplasmic reticulum</keyword>
<evidence type="ECO:0000256" key="1">
    <source>
        <dbReference type="ARBA" id="ARBA00004477"/>
    </source>
</evidence>
<evidence type="ECO:0000256" key="4">
    <source>
        <dbReference type="ARBA" id="ARBA00022989"/>
    </source>
</evidence>
<reference evidence="9" key="3">
    <citation type="submission" date="2018-10" db="EMBL/GenBank/DDBJ databases">
        <authorList>
            <person name="Hovde B."/>
            <person name="Zhang X."/>
        </authorList>
    </citation>
    <scope>NUCLEOTIDE SEQUENCE [LARGE SCALE GENOMIC DNA]</scope>
    <source>
        <strain evidence="9">UTEX 25</strain>
    </source>
</reference>
<reference evidence="9" key="4">
    <citation type="submission" date="2018-11" db="EMBL/GenBank/DDBJ databases">
        <title>Characterization of plant carbon substrate utilization by Auxenochlorella protothecoides.</title>
        <authorList>
            <person name="Vogler B.W."/>
            <person name="Starkenburg S.R."/>
            <person name="Sudasinghe N."/>
            <person name="Schambach J.Y."/>
            <person name="Rollin J.A."/>
            <person name="Pattathil S."/>
            <person name="Barry A.N."/>
        </authorList>
    </citation>
    <scope>NUCLEOTIDE SEQUENCE [LARGE SCALE GENOMIC DNA]</scope>
    <source>
        <strain evidence="9">UTEX 25</strain>
    </source>
</reference>
<dbReference type="RefSeq" id="XP_011399743.1">
    <property type="nucleotide sequence ID" value="XM_011401441.1"/>
</dbReference>
<reference evidence="8 10" key="1">
    <citation type="journal article" date="2014" name="BMC Genomics">
        <title>Oil accumulation mechanisms of the oleaginous microalga Chlorella protothecoides revealed through its genome, transcriptomes, and proteomes.</title>
        <authorList>
            <person name="Gao C."/>
            <person name="Wang Y."/>
            <person name="Shen Y."/>
            <person name="Yan D."/>
            <person name="He X."/>
            <person name="Dai J."/>
            <person name="Wu Q."/>
        </authorList>
    </citation>
    <scope>NUCLEOTIDE SEQUENCE [LARGE SCALE GENOMIC DNA]</scope>
    <source>
        <strain evidence="8 10">0710</strain>
    </source>
</reference>
<evidence type="ECO:0000256" key="2">
    <source>
        <dbReference type="ARBA" id="ARBA00022692"/>
    </source>
</evidence>
<keyword evidence="10" id="KW-1185">Reference proteome</keyword>
<proteinExistence type="predicted"/>
<feature type="transmembrane region" description="Helical" evidence="6">
    <location>
        <begin position="287"/>
        <end position="305"/>
    </location>
</feature>
<dbReference type="Proteomes" id="UP000279271">
    <property type="component" value="Unassembled WGS sequence"/>
</dbReference>
<feature type="transmembrane region" description="Helical" evidence="6">
    <location>
        <begin position="156"/>
        <end position="173"/>
    </location>
</feature>
<dbReference type="PROSITE" id="PS50845">
    <property type="entry name" value="RETICULON"/>
    <property type="match status" value="1"/>
</dbReference>
<feature type="transmembrane region" description="Helical" evidence="6">
    <location>
        <begin position="234"/>
        <end position="256"/>
    </location>
</feature>
<dbReference type="EMBL" id="QOKY01000159">
    <property type="protein sequence ID" value="RMZ55692.1"/>
    <property type="molecule type" value="Genomic_DNA"/>
</dbReference>
<feature type="transmembrane region" description="Helical" evidence="6">
    <location>
        <begin position="122"/>
        <end position="144"/>
    </location>
</feature>
<evidence type="ECO:0000256" key="6">
    <source>
        <dbReference type="RuleBase" id="RU363132"/>
    </source>
</evidence>
<protein>
    <recommendedName>
        <fullName evidence="6">Reticulon-like protein</fullName>
    </recommendedName>
</protein>
<evidence type="ECO:0000313" key="8">
    <source>
        <dbReference type="EMBL" id="KFM26795.1"/>
    </source>
</evidence>
<reference evidence="11" key="2">
    <citation type="journal article" date="2018" name="Algal Res.">
        <title>Characterization of plant carbon substrate utilization by Auxenochlorella protothecoides.</title>
        <authorList>
            <person name="Vogler B.W."/>
            <person name="Starkenburg S.R."/>
            <person name="Sudasinghe N."/>
            <person name="Schambach J.Y."/>
            <person name="Rollin J.A."/>
            <person name="Pattathil S."/>
            <person name="Barry A.N."/>
        </authorList>
    </citation>
    <scope>NUCLEOTIDE SEQUENCE [LARGE SCALE GENOMIC DNA]</scope>
    <source>
        <strain evidence="11">UTEX 25</strain>
    </source>
</reference>
<dbReference type="Pfam" id="PF02453">
    <property type="entry name" value="Reticulon"/>
    <property type="match status" value="1"/>
</dbReference>
<evidence type="ECO:0000313" key="9">
    <source>
        <dbReference type="EMBL" id="RMZ55692.1"/>
    </source>
</evidence>
<feature type="domain" description="Reticulon" evidence="7">
    <location>
        <begin position="114"/>
        <end position="261"/>
    </location>
</feature>
<evidence type="ECO:0000256" key="5">
    <source>
        <dbReference type="ARBA" id="ARBA00023136"/>
    </source>
</evidence>
<dbReference type="AlphaFoldDB" id="A0A087SM41"/>
<organism evidence="8 10">
    <name type="scientific">Auxenochlorella protothecoides</name>
    <name type="common">Green microalga</name>
    <name type="synonym">Chlorella protothecoides</name>
    <dbReference type="NCBI Taxonomy" id="3075"/>
    <lineage>
        <taxon>Eukaryota</taxon>
        <taxon>Viridiplantae</taxon>
        <taxon>Chlorophyta</taxon>
        <taxon>core chlorophytes</taxon>
        <taxon>Trebouxiophyceae</taxon>
        <taxon>Chlorellales</taxon>
        <taxon>Chlorellaceae</taxon>
        <taxon>Auxenochlorella</taxon>
    </lineage>
</organism>
<keyword evidence="5 6" id="KW-0472">Membrane</keyword>
<evidence type="ECO:0000256" key="3">
    <source>
        <dbReference type="ARBA" id="ARBA00022824"/>
    </source>
</evidence>
<comment type="subcellular location">
    <subcellularLocation>
        <location evidence="1 6">Endoplasmic reticulum membrane</location>
        <topology evidence="1 6">Multi-pass membrane protein</topology>
    </subcellularLocation>
</comment>